<feature type="transmembrane region" description="Helical" evidence="6">
    <location>
        <begin position="358"/>
        <end position="375"/>
    </location>
</feature>
<evidence type="ECO:0000256" key="1">
    <source>
        <dbReference type="ARBA" id="ARBA00004141"/>
    </source>
</evidence>
<gene>
    <name evidence="7" type="ORF">AAV94_04265</name>
</gene>
<feature type="transmembrane region" description="Helical" evidence="6">
    <location>
        <begin position="320"/>
        <end position="338"/>
    </location>
</feature>
<dbReference type="PATRIC" id="fig|1610491.3.peg.909"/>
<keyword evidence="5 6" id="KW-0472">Membrane</keyword>
<evidence type="ECO:0000313" key="7">
    <source>
        <dbReference type="EMBL" id="KKW68585.1"/>
    </source>
</evidence>
<evidence type="ECO:0000256" key="5">
    <source>
        <dbReference type="ARBA" id="ARBA00023136"/>
    </source>
</evidence>
<evidence type="ECO:0000313" key="8">
    <source>
        <dbReference type="Proteomes" id="UP000050580"/>
    </source>
</evidence>
<feature type="transmembrane region" description="Helical" evidence="6">
    <location>
        <begin position="406"/>
        <end position="429"/>
    </location>
</feature>
<feature type="transmembrane region" description="Helical" evidence="6">
    <location>
        <begin position="181"/>
        <end position="203"/>
    </location>
</feature>
<keyword evidence="3 6" id="KW-0812">Transmembrane</keyword>
<feature type="transmembrane region" description="Helical" evidence="6">
    <location>
        <begin position="441"/>
        <end position="463"/>
    </location>
</feature>
<dbReference type="GO" id="GO:0015141">
    <property type="term" value="F:succinate transmembrane transporter activity"/>
    <property type="evidence" value="ECO:0007669"/>
    <property type="project" value="UniProtKB-ARBA"/>
</dbReference>
<dbReference type="CDD" id="cd01115">
    <property type="entry name" value="SLC13_permease"/>
    <property type="match status" value="1"/>
</dbReference>
<dbReference type="OrthoDB" id="9766267at2"/>
<dbReference type="STRING" id="1610491.AAV94_04265"/>
<dbReference type="GO" id="GO:0005886">
    <property type="term" value="C:plasma membrane"/>
    <property type="evidence" value="ECO:0007669"/>
    <property type="project" value="TreeGrafter"/>
</dbReference>
<reference evidence="7 8" key="1">
    <citation type="submission" date="2015-05" db="EMBL/GenBank/DDBJ databases">
        <title>Draft genome sequence of Lampropedia sp. CT6, isolated from the microbial mat of a hot water spring, located at Manikaran, India.</title>
        <authorList>
            <person name="Tripathi C."/>
            <person name="Rani P."/>
            <person name="Mahato N.K."/>
            <person name="Lal R."/>
        </authorList>
    </citation>
    <scope>NUCLEOTIDE SEQUENCE [LARGE SCALE GENOMIC DNA]</scope>
    <source>
        <strain evidence="7 8">CT6</strain>
    </source>
</reference>
<dbReference type="AlphaFoldDB" id="A0A0U1Q1W8"/>
<dbReference type="InterPro" id="IPR001898">
    <property type="entry name" value="SLC13A/DASS"/>
</dbReference>
<dbReference type="EMBL" id="LBNQ01000018">
    <property type="protein sequence ID" value="KKW68585.1"/>
    <property type="molecule type" value="Genomic_DNA"/>
</dbReference>
<evidence type="ECO:0000256" key="4">
    <source>
        <dbReference type="ARBA" id="ARBA00022989"/>
    </source>
</evidence>
<dbReference type="Pfam" id="PF00939">
    <property type="entry name" value="Na_sulph_symp"/>
    <property type="match status" value="1"/>
</dbReference>
<dbReference type="NCBIfam" id="TIGR00785">
    <property type="entry name" value="dass"/>
    <property type="match status" value="1"/>
</dbReference>
<name>A0A0U1Q1W8_9BURK</name>
<organism evidence="7 8">
    <name type="scientific">Lampropedia cohaerens</name>
    <dbReference type="NCBI Taxonomy" id="1610491"/>
    <lineage>
        <taxon>Bacteria</taxon>
        <taxon>Pseudomonadati</taxon>
        <taxon>Pseudomonadota</taxon>
        <taxon>Betaproteobacteria</taxon>
        <taxon>Burkholderiales</taxon>
        <taxon>Comamonadaceae</taxon>
        <taxon>Lampropedia</taxon>
    </lineage>
</organism>
<proteinExistence type="predicted"/>
<dbReference type="PROSITE" id="PS01271">
    <property type="entry name" value="NA_SULFATE"/>
    <property type="match status" value="1"/>
</dbReference>
<dbReference type="PANTHER" id="PTHR10283">
    <property type="entry name" value="SOLUTE CARRIER FAMILY 13 MEMBER"/>
    <property type="match status" value="1"/>
</dbReference>
<keyword evidence="2" id="KW-0813">Transport</keyword>
<feature type="transmembrane region" description="Helical" evidence="6">
    <location>
        <begin position="95"/>
        <end position="113"/>
    </location>
</feature>
<evidence type="ECO:0000256" key="3">
    <source>
        <dbReference type="ARBA" id="ARBA00022692"/>
    </source>
</evidence>
<feature type="transmembrane region" description="Helical" evidence="6">
    <location>
        <begin position="263"/>
        <end position="284"/>
    </location>
</feature>
<dbReference type="PANTHER" id="PTHR10283:SF82">
    <property type="entry name" value="SOLUTE CARRIER FAMILY 13 MEMBER 2"/>
    <property type="match status" value="1"/>
</dbReference>
<keyword evidence="8" id="KW-1185">Reference proteome</keyword>
<dbReference type="Proteomes" id="UP000050580">
    <property type="component" value="Unassembled WGS sequence"/>
</dbReference>
<sequence>MSNDNEALARMDGRMPRGVIKGKLILLVAACLSYLLYLALPYEDSVNKGLALLLFVAIMWFTEAVHITVTALMIPVIAVAIGMPDVTTKSALSTFADPIIFLFFGGFALATALHSQKLDKKIAMWLIAMSGSNLAIATLAIFAVTAFLSMWISNTATAAMMLPLALGMLTTLDREKDRSTFVFILLGIAYSASIGGLGSLVGSPPNAIAARALDMDFAGWMRVGLPMMLVLLPLMLLSMFVVLRPNLNRKVQVEIEEIPWTPLRVIAMLIFVCTAAAWICSSWISSWLGITSTDSWIALLAAIAVVVTGTATWKQVSDNTEWGVLFLFGGGLTLSALLQSSGTSLVLGQQVAQTFGDAHPLLVILIVAVFINILTEFTSNTASAALLVPVFAAIAVEMGMPREVMVLVIGIGASCAFMLPVATPPNAIVFGTGLIRQREMISVGAVLNVFCVAVITLWAYFFLM</sequence>
<accession>A0A0U1Q1W8</accession>
<feature type="transmembrane region" description="Helical" evidence="6">
    <location>
        <begin position="223"/>
        <end position="243"/>
    </location>
</feature>
<feature type="transmembrane region" description="Helical" evidence="6">
    <location>
        <begin position="296"/>
        <end position="313"/>
    </location>
</feature>
<evidence type="ECO:0000256" key="2">
    <source>
        <dbReference type="ARBA" id="ARBA00022448"/>
    </source>
</evidence>
<feature type="transmembrane region" description="Helical" evidence="6">
    <location>
        <begin position="20"/>
        <end position="40"/>
    </location>
</feature>
<evidence type="ECO:0000256" key="6">
    <source>
        <dbReference type="SAM" id="Phobius"/>
    </source>
</evidence>
<protein>
    <submittedName>
        <fullName evidence="7">Anion:sodium symporter</fullName>
    </submittedName>
</protein>
<dbReference type="RefSeq" id="WP_046741096.1">
    <property type="nucleotide sequence ID" value="NZ_LBNQ01000018.1"/>
</dbReference>
<comment type="caution">
    <text evidence="7">The sequence shown here is derived from an EMBL/GenBank/DDBJ whole genome shotgun (WGS) entry which is preliminary data.</text>
</comment>
<keyword evidence="4 6" id="KW-1133">Transmembrane helix</keyword>
<dbReference type="InterPro" id="IPR031312">
    <property type="entry name" value="Na/sul_symport_CS"/>
</dbReference>
<comment type="subcellular location">
    <subcellularLocation>
        <location evidence="1">Membrane</location>
        <topology evidence="1">Multi-pass membrane protein</topology>
    </subcellularLocation>
</comment>
<feature type="transmembrane region" description="Helical" evidence="6">
    <location>
        <begin position="52"/>
        <end position="83"/>
    </location>
</feature>
<feature type="transmembrane region" description="Helical" evidence="6">
    <location>
        <begin position="125"/>
        <end position="144"/>
    </location>
</feature>